<name>A0A183SIH2_SCHSO</name>
<gene>
    <name evidence="1" type="ORF">SSLN_LOCUS4020</name>
</gene>
<proteinExistence type="predicted"/>
<dbReference type="EMBL" id="UYSU01032720">
    <property type="protein sequence ID" value="VDL90405.1"/>
    <property type="molecule type" value="Genomic_DNA"/>
</dbReference>
<organism evidence="3">
    <name type="scientific">Schistocephalus solidus</name>
    <name type="common">Tapeworm</name>
    <dbReference type="NCBI Taxonomy" id="70667"/>
    <lineage>
        <taxon>Eukaryota</taxon>
        <taxon>Metazoa</taxon>
        <taxon>Spiralia</taxon>
        <taxon>Lophotrochozoa</taxon>
        <taxon>Platyhelminthes</taxon>
        <taxon>Cestoda</taxon>
        <taxon>Eucestoda</taxon>
        <taxon>Diphyllobothriidea</taxon>
        <taxon>Diphyllobothriidae</taxon>
        <taxon>Schistocephalus</taxon>
    </lineage>
</organism>
<sequence length="97" mass="10575">MEVEGAFIGRDKLVVGRFEYCFVYPSSETGESCSHLPLYATVRIAPGMSTLAVRFPPRVAGGVTPADRLSNRVSLCRPRHPTTAWFTPPVVTPADPL</sequence>
<evidence type="ECO:0000313" key="3">
    <source>
        <dbReference type="WBParaSite" id="SSLN_0000416401-mRNA-1"/>
    </source>
</evidence>
<reference evidence="3" key="1">
    <citation type="submission" date="2016-06" db="UniProtKB">
        <authorList>
            <consortium name="WormBaseParasite"/>
        </authorList>
    </citation>
    <scope>IDENTIFICATION</scope>
</reference>
<dbReference type="AlphaFoldDB" id="A0A183SIH2"/>
<evidence type="ECO:0000313" key="1">
    <source>
        <dbReference type="EMBL" id="VDL90405.1"/>
    </source>
</evidence>
<accession>A0A183SIH2</accession>
<evidence type="ECO:0000313" key="2">
    <source>
        <dbReference type="Proteomes" id="UP000275846"/>
    </source>
</evidence>
<dbReference type="WBParaSite" id="SSLN_0000416401-mRNA-1">
    <property type="protein sequence ID" value="SSLN_0000416401-mRNA-1"/>
    <property type="gene ID" value="SSLN_0000416401"/>
</dbReference>
<protein>
    <submittedName>
        <fullName evidence="3">Transposase</fullName>
    </submittedName>
</protein>
<reference evidence="1 2" key="2">
    <citation type="submission" date="2018-11" db="EMBL/GenBank/DDBJ databases">
        <authorList>
            <consortium name="Pathogen Informatics"/>
        </authorList>
    </citation>
    <scope>NUCLEOTIDE SEQUENCE [LARGE SCALE GENOMIC DNA]</scope>
    <source>
        <strain evidence="1 2">NST_G2</strain>
    </source>
</reference>
<keyword evidence="2" id="KW-1185">Reference proteome</keyword>
<dbReference type="Proteomes" id="UP000275846">
    <property type="component" value="Unassembled WGS sequence"/>
</dbReference>